<dbReference type="EMBL" id="CADEAL010000668">
    <property type="protein sequence ID" value="CAB1423623.1"/>
    <property type="molecule type" value="Genomic_DNA"/>
</dbReference>
<name>A0A9N7U2V3_PLEPL</name>
<protein>
    <submittedName>
        <fullName evidence="1">Uncharacterized protein</fullName>
    </submittedName>
</protein>
<dbReference type="Proteomes" id="UP001153269">
    <property type="component" value="Unassembled WGS sequence"/>
</dbReference>
<proteinExistence type="predicted"/>
<evidence type="ECO:0000313" key="1">
    <source>
        <dbReference type="EMBL" id="CAB1423623.1"/>
    </source>
</evidence>
<gene>
    <name evidence="1" type="ORF">PLEPLA_LOCUS11543</name>
</gene>
<accession>A0A9N7U2V3</accession>
<reference evidence="1" key="1">
    <citation type="submission" date="2020-03" db="EMBL/GenBank/DDBJ databases">
        <authorList>
            <person name="Weist P."/>
        </authorList>
    </citation>
    <scope>NUCLEOTIDE SEQUENCE</scope>
</reference>
<keyword evidence="2" id="KW-1185">Reference proteome</keyword>
<sequence>MHREEGKDGEKVGKEKKCITLHANVDLSVFLVFKVPKEPQCRDEREEQLTDLQIRGITGITPFSLSRFEISTKLPVGVTQPWMRAVIFNQCAAAHWCGRRAVGGDPVRRSAAATLDACRDLLADHLSYGARWGNPPFARGPLPAVRLGWRLAARTGADQGNPTV</sequence>
<dbReference type="AlphaFoldDB" id="A0A9N7U2V3"/>
<organism evidence="1 2">
    <name type="scientific">Pleuronectes platessa</name>
    <name type="common">European plaice</name>
    <dbReference type="NCBI Taxonomy" id="8262"/>
    <lineage>
        <taxon>Eukaryota</taxon>
        <taxon>Metazoa</taxon>
        <taxon>Chordata</taxon>
        <taxon>Craniata</taxon>
        <taxon>Vertebrata</taxon>
        <taxon>Euteleostomi</taxon>
        <taxon>Actinopterygii</taxon>
        <taxon>Neopterygii</taxon>
        <taxon>Teleostei</taxon>
        <taxon>Neoteleostei</taxon>
        <taxon>Acanthomorphata</taxon>
        <taxon>Carangaria</taxon>
        <taxon>Pleuronectiformes</taxon>
        <taxon>Pleuronectoidei</taxon>
        <taxon>Pleuronectidae</taxon>
        <taxon>Pleuronectes</taxon>
    </lineage>
</organism>
<evidence type="ECO:0000313" key="2">
    <source>
        <dbReference type="Proteomes" id="UP001153269"/>
    </source>
</evidence>
<comment type="caution">
    <text evidence="1">The sequence shown here is derived from an EMBL/GenBank/DDBJ whole genome shotgun (WGS) entry which is preliminary data.</text>
</comment>